<dbReference type="InterPro" id="IPR056337">
    <property type="entry name" value="LHD_YVC1"/>
</dbReference>
<feature type="transmembrane region" description="Helical" evidence="2">
    <location>
        <begin position="890"/>
        <end position="908"/>
    </location>
</feature>
<proteinExistence type="predicted"/>
<dbReference type="Gene3D" id="3.30.200.20">
    <property type="entry name" value="Phosphorylase Kinase, domain 1"/>
    <property type="match status" value="1"/>
</dbReference>
<keyword evidence="7" id="KW-1185">Reference proteome</keyword>
<feature type="transmembrane region" description="Helical" evidence="2">
    <location>
        <begin position="777"/>
        <end position="796"/>
    </location>
</feature>
<feature type="transmembrane region" description="Helical" evidence="2">
    <location>
        <begin position="831"/>
        <end position="858"/>
    </location>
</feature>
<dbReference type="Pfam" id="PF01636">
    <property type="entry name" value="APH"/>
    <property type="match status" value="1"/>
</dbReference>
<feature type="domain" description="Aminoglycoside phosphotransferase" evidence="3">
    <location>
        <begin position="31"/>
        <end position="276"/>
    </location>
</feature>
<dbReference type="Gene3D" id="3.90.1200.10">
    <property type="match status" value="1"/>
</dbReference>
<dbReference type="InterPro" id="IPR056336">
    <property type="entry name" value="YVC1_C"/>
</dbReference>
<name>A0A0L0NLC1_TOLOC</name>
<keyword evidence="2" id="KW-0812">Transmembrane</keyword>
<dbReference type="GO" id="GO:0004672">
    <property type="term" value="F:protein kinase activity"/>
    <property type="evidence" value="ECO:0007669"/>
    <property type="project" value="InterPro"/>
</dbReference>
<dbReference type="InterPro" id="IPR052971">
    <property type="entry name" value="TRP_calcium_channel"/>
</dbReference>
<keyword evidence="2" id="KW-1133">Transmembrane helix</keyword>
<feature type="transmembrane region" description="Helical" evidence="2">
    <location>
        <begin position="802"/>
        <end position="819"/>
    </location>
</feature>
<evidence type="ECO:0000259" key="3">
    <source>
        <dbReference type="Pfam" id="PF01636"/>
    </source>
</evidence>
<dbReference type="SUPFAM" id="SSF56112">
    <property type="entry name" value="Protein kinase-like (PK-like)"/>
    <property type="match status" value="1"/>
</dbReference>
<dbReference type="OrthoDB" id="2373987at2759"/>
<dbReference type="PANTHER" id="PTHR35859:SF1">
    <property type="entry name" value="NONSELECTIVE CATION CHANNEL PROTEIN"/>
    <property type="match status" value="1"/>
</dbReference>
<feature type="region of interest" description="Disordered" evidence="1">
    <location>
        <begin position="1073"/>
        <end position="1102"/>
    </location>
</feature>
<comment type="caution">
    <text evidence="6">The sequence shown here is derived from an EMBL/GenBank/DDBJ whole genome shotgun (WGS) entry which is preliminary data.</text>
</comment>
<organism evidence="6 7">
    <name type="scientific">Tolypocladium ophioglossoides (strain CBS 100239)</name>
    <name type="common">Snaketongue truffleclub</name>
    <name type="synonym">Elaphocordyceps ophioglossoides</name>
    <dbReference type="NCBI Taxonomy" id="1163406"/>
    <lineage>
        <taxon>Eukaryota</taxon>
        <taxon>Fungi</taxon>
        <taxon>Dikarya</taxon>
        <taxon>Ascomycota</taxon>
        <taxon>Pezizomycotina</taxon>
        <taxon>Sordariomycetes</taxon>
        <taxon>Hypocreomycetidae</taxon>
        <taxon>Hypocreales</taxon>
        <taxon>Ophiocordycipitaceae</taxon>
        <taxon>Tolypocladium</taxon>
    </lineage>
</organism>
<gene>
    <name evidence="6" type="ORF">TOPH_00279</name>
</gene>
<evidence type="ECO:0000256" key="1">
    <source>
        <dbReference type="SAM" id="MobiDB-lite"/>
    </source>
</evidence>
<dbReference type="InterPro" id="IPR002575">
    <property type="entry name" value="Aminoglycoside_PTrfase"/>
</dbReference>
<accession>A0A0L0NLC1</accession>
<feature type="compositionally biased region" description="Acidic residues" evidence="1">
    <location>
        <begin position="1073"/>
        <end position="1083"/>
    </location>
</feature>
<dbReference type="PANTHER" id="PTHR35859">
    <property type="entry name" value="NONSELECTIVE CATION CHANNEL PROTEIN"/>
    <property type="match status" value="1"/>
</dbReference>
<evidence type="ECO:0000259" key="4">
    <source>
        <dbReference type="Pfam" id="PF23190"/>
    </source>
</evidence>
<feature type="transmembrane region" description="Helical" evidence="2">
    <location>
        <begin position="648"/>
        <end position="667"/>
    </location>
</feature>
<evidence type="ECO:0000259" key="5">
    <source>
        <dbReference type="Pfam" id="PF23317"/>
    </source>
</evidence>
<feature type="transmembrane region" description="Helical" evidence="2">
    <location>
        <begin position="679"/>
        <end position="701"/>
    </location>
</feature>
<dbReference type="Pfam" id="PF23190">
    <property type="entry name" value="LHD_TRPY1"/>
    <property type="match status" value="1"/>
</dbReference>
<evidence type="ECO:0000313" key="7">
    <source>
        <dbReference type="Proteomes" id="UP000036947"/>
    </source>
</evidence>
<dbReference type="EMBL" id="LFRF01000001">
    <property type="protein sequence ID" value="KND94849.1"/>
    <property type="molecule type" value="Genomic_DNA"/>
</dbReference>
<dbReference type="Pfam" id="PF23317">
    <property type="entry name" value="YVC1_C"/>
    <property type="match status" value="1"/>
</dbReference>
<feature type="domain" description="Calcium channel YVC1-like C-terminal transmembrane" evidence="5">
    <location>
        <begin position="654"/>
        <end position="945"/>
    </location>
</feature>
<dbReference type="CDD" id="cd05154">
    <property type="entry name" value="ACAD10_11_N-like"/>
    <property type="match status" value="1"/>
</dbReference>
<keyword evidence="2" id="KW-0472">Membrane</keyword>
<dbReference type="STRING" id="1163406.A0A0L0NLC1"/>
<evidence type="ECO:0000256" key="2">
    <source>
        <dbReference type="SAM" id="Phobius"/>
    </source>
</evidence>
<dbReference type="Proteomes" id="UP000036947">
    <property type="component" value="Unassembled WGS sequence"/>
</dbReference>
<dbReference type="InterPro" id="IPR011009">
    <property type="entry name" value="Kinase-like_dom_sf"/>
</dbReference>
<protein>
    <submittedName>
        <fullName evidence="6">Acyl-CoA dehydrogenase family member 10</fullName>
    </submittedName>
</protein>
<sequence>MAGRVRQAIDEAAFSKFVAENVPQIKTPMELKQFGFGQSNPTYQVTGADGQRFVMRKKPPGKLVSKTAHKVEREYRVMHALEKTGVAVPKTYCLCEDESIIGTPFYIMEFLDGRIFEDFAMPGVSPEERTQMWRAAIEALARFHAVDYRSVGLEGFGKAAGFYNRQIQTWSTICAHQEVVADVETGEAVGRLPHFEETVQFFMNERLQPKDRATLVHGDYKIDNMVFHKTEPRVIGILDWEMSTVGHPLSDVCNFLMHFYTAKTPGAVPTSATGFLPGQTPGVPTEEQIVSWYTAISGYDPRAELTWGMAFNVFKLAAVCQGIAARYAVRQASSDKAKQYAVTRITLAQFAWKLAQDASKEGRRGFAGERIPLLSPSSASLEDARMADRRRRITLPPPPEERRPLLSRLYTDHGDDGDNVYSCMTNPHSHLPVYTTIHRIRRDITSVVEDYLSLDQLRDVRINVTVVRPLVDKFFELNDISVVYCLLVNRAQFLVEESHSSNRQNVNWSRATLCELIATRILRRFGEDHEGTDGLLLLAHILVAGFEPFQNAPPHIREEAEAKTSWTYHRTLPSLEVAILTESKHFLSSTTCQRVVSAIYEGRIIYTPSTFWDIIPDHYKLKPISLYDPRESPLLNQYRLIVPRTRNILEAIQFTILLGLYIGVMLMREKDKFTVLEAAFAIYAFGWGLDQFATILAHGWGVYTQNLWSFLDVAFIFIYNVYLILRLHGFRVGAPGPAEQAFDVLALAAPVLVPRLAFNLLSDNLVFLALRSMMADFMLLTALAAWCFFGFLLSLLWLGEGAHPFLTISKWMIYIWFGLDGTGIQRSTEFHWLLGPSVMIAFAFLGNTLFLTILVSMLSNTFSNISANATAEIQFRRAVLTLEGVKADAVFAYQPPFNLLAVFLLLPLKFVVSPRWFHKIHVATVRLVNLPLLLIIAVAERRLLWPASTTSQSVYPRARKWFWRKWQISAHRYLRAVFQVAPPDDVHDDIAVDDDLTHHLIRRQFTRQTTAEPTVRKPSRRDSMFPGIATKLRSSFAENTEDYEGMAAKMAAMEKSMLRMEALLSKLLPDDDVAVDDTSDEMGESSTLKEGDGFTTESSFRG</sequence>
<dbReference type="PROSITE" id="PS00108">
    <property type="entry name" value="PROTEIN_KINASE_ST"/>
    <property type="match status" value="1"/>
</dbReference>
<feature type="domain" description="YVC1 N-terminal linker helical" evidence="4">
    <location>
        <begin position="434"/>
        <end position="612"/>
    </location>
</feature>
<reference evidence="6 7" key="1">
    <citation type="journal article" date="2015" name="BMC Genomics">
        <title>The genome of the truffle-parasite Tolypocladium ophioglossoides and the evolution of antifungal peptaibiotics.</title>
        <authorList>
            <person name="Quandt C.A."/>
            <person name="Bushley K.E."/>
            <person name="Spatafora J.W."/>
        </authorList>
    </citation>
    <scope>NUCLEOTIDE SEQUENCE [LARGE SCALE GENOMIC DNA]</scope>
    <source>
        <strain evidence="6 7">CBS 100239</strain>
    </source>
</reference>
<evidence type="ECO:0000313" key="6">
    <source>
        <dbReference type="EMBL" id="KND94849.1"/>
    </source>
</evidence>
<dbReference type="InterPro" id="IPR041726">
    <property type="entry name" value="ACAD10_11_N"/>
</dbReference>
<feature type="transmembrane region" description="Helical" evidence="2">
    <location>
        <begin position="707"/>
        <end position="725"/>
    </location>
</feature>
<dbReference type="AlphaFoldDB" id="A0A0L0NLC1"/>
<dbReference type="InterPro" id="IPR008271">
    <property type="entry name" value="Ser/Thr_kinase_AS"/>
</dbReference>